<reference evidence="2" key="1">
    <citation type="submission" date="2014-11" db="EMBL/GenBank/DDBJ databases">
        <authorList>
            <person name="Otto D Thomas"/>
            <person name="Naeem Raeece"/>
        </authorList>
    </citation>
    <scope>NUCLEOTIDE SEQUENCE</scope>
</reference>
<dbReference type="EMBL" id="CDMZ01000245">
    <property type="protein sequence ID" value="CEM10044.1"/>
    <property type="molecule type" value="Genomic_DNA"/>
</dbReference>
<feature type="region of interest" description="Disordered" evidence="1">
    <location>
        <begin position="1"/>
        <end position="24"/>
    </location>
</feature>
<proteinExistence type="predicted"/>
<dbReference type="VEuPathDB" id="CryptoDB:Cvel_16070"/>
<evidence type="ECO:0000256" key="1">
    <source>
        <dbReference type="SAM" id="MobiDB-lite"/>
    </source>
</evidence>
<protein>
    <submittedName>
        <fullName evidence="2">Uncharacterized protein</fullName>
    </submittedName>
</protein>
<dbReference type="AlphaFoldDB" id="A0A0G4FBP2"/>
<name>A0A0G4FBP2_9ALVE</name>
<evidence type="ECO:0000313" key="2">
    <source>
        <dbReference type="EMBL" id="CEM10044.1"/>
    </source>
</evidence>
<dbReference type="InterPro" id="IPR032675">
    <property type="entry name" value="LRR_dom_sf"/>
</dbReference>
<gene>
    <name evidence="2" type="ORF">Cvel_16070</name>
</gene>
<sequence>MENKEVGDQLLETKSFQTEKKRDQSRDDGLSVLVKRFGSSSSMLTDLLKQRDSFGVAWLSAFVFEKNRTMGKIGLEAPHSLDLSEVAAHGIPREKVFLLLDFLPSSIYEMKVDGQVVQGPAFCLFTRFLKRLQSGREGGGFRAHLRKFTFVDHTIGPVEAPIVFPLLLSSLESLCLKGNTLGTEGFQALADEIAAGRASRLLLLDLQNTGLDMQRMEVLCQAMKGLSPHTDAQFIGQFPCRVPKGSSVS</sequence>
<dbReference type="SUPFAM" id="SSF52047">
    <property type="entry name" value="RNI-like"/>
    <property type="match status" value="1"/>
</dbReference>
<dbReference type="Gene3D" id="3.80.10.10">
    <property type="entry name" value="Ribonuclease Inhibitor"/>
    <property type="match status" value="1"/>
</dbReference>
<dbReference type="PhylomeDB" id="A0A0G4FBP2"/>
<organism evidence="2">
    <name type="scientific">Chromera velia CCMP2878</name>
    <dbReference type="NCBI Taxonomy" id="1169474"/>
    <lineage>
        <taxon>Eukaryota</taxon>
        <taxon>Sar</taxon>
        <taxon>Alveolata</taxon>
        <taxon>Colpodellida</taxon>
        <taxon>Chromeraceae</taxon>
        <taxon>Chromera</taxon>
    </lineage>
</organism>
<accession>A0A0G4FBP2</accession>